<feature type="region of interest" description="Disordered" evidence="1">
    <location>
        <begin position="118"/>
        <end position="144"/>
    </location>
</feature>
<dbReference type="Gene3D" id="2.40.70.10">
    <property type="entry name" value="Acid Proteases"/>
    <property type="match status" value="1"/>
</dbReference>
<evidence type="ECO:0000256" key="1">
    <source>
        <dbReference type="SAM" id="MobiDB-lite"/>
    </source>
</evidence>
<comment type="caution">
    <text evidence="2">The sequence shown here is derived from an EMBL/GenBank/DDBJ whole genome shotgun (WGS) entry which is preliminary data.</text>
</comment>
<protein>
    <recommendedName>
        <fullName evidence="4">Aspartic peptidase DDI1-type domain-containing protein</fullName>
    </recommendedName>
</protein>
<feature type="compositionally biased region" description="Polar residues" evidence="1">
    <location>
        <begin position="122"/>
        <end position="132"/>
    </location>
</feature>
<evidence type="ECO:0000313" key="3">
    <source>
        <dbReference type="Proteomes" id="UP000323000"/>
    </source>
</evidence>
<evidence type="ECO:0008006" key="4">
    <source>
        <dbReference type="Google" id="ProtNLM"/>
    </source>
</evidence>
<dbReference type="AlphaFoldDB" id="A0A5C7H6T5"/>
<gene>
    <name evidence="2" type="ORF">EZV62_021826</name>
</gene>
<keyword evidence="3" id="KW-1185">Reference proteome</keyword>
<organism evidence="2 3">
    <name type="scientific">Acer yangbiense</name>
    <dbReference type="NCBI Taxonomy" id="1000413"/>
    <lineage>
        <taxon>Eukaryota</taxon>
        <taxon>Viridiplantae</taxon>
        <taxon>Streptophyta</taxon>
        <taxon>Embryophyta</taxon>
        <taxon>Tracheophyta</taxon>
        <taxon>Spermatophyta</taxon>
        <taxon>Magnoliopsida</taxon>
        <taxon>eudicotyledons</taxon>
        <taxon>Gunneridae</taxon>
        <taxon>Pentapetalae</taxon>
        <taxon>rosids</taxon>
        <taxon>malvids</taxon>
        <taxon>Sapindales</taxon>
        <taxon>Sapindaceae</taxon>
        <taxon>Hippocastanoideae</taxon>
        <taxon>Acereae</taxon>
        <taxon>Acer</taxon>
    </lineage>
</organism>
<dbReference type="Pfam" id="PF13650">
    <property type="entry name" value="Asp_protease_2"/>
    <property type="match status" value="1"/>
</dbReference>
<accession>A0A5C7H6T5</accession>
<dbReference type="InterPro" id="IPR021109">
    <property type="entry name" value="Peptidase_aspartic_dom_sf"/>
</dbReference>
<reference evidence="3" key="1">
    <citation type="journal article" date="2019" name="Gigascience">
        <title>De novo genome assembly of the endangered Acer yangbiense, a plant species with extremely small populations endemic to Yunnan Province, China.</title>
        <authorList>
            <person name="Yang J."/>
            <person name="Wariss H.M."/>
            <person name="Tao L."/>
            <person name="Zhang R."/>
            <person name="Yun Q."/>
            <person name="Hollingsworth P."/>
            <person name="Dao Z."/>
            <person name="Luo G."/>
            <person name="Guo H."/>
            <person name="Ma Y."/>
            <person name="Sun W."/>
        </authorList>
    </citation>
    <scope>NUCLEOTIDE SEQUENCE [LARGE SCALE GENOMIC DNA]</scope>
    <source>
        <strain evidence="3">cv. Malutang</strain>
    </source>
</reference>
<proteinExistence type="predicted"/>
<dbReference type="SUPFAM" id="SSF50630">
    <property type="entry name" value="Acid proteases"/>
    <property type="match status" value="1"/>
</dbReference>
<sequence length="206" mass="22417">MGSLQQIYAFNGQTAPLTLAKKGLMFVSATIKSKKVRAMLDTGAMHNFISTDEAKRLGLSIINGEAVIEAVIEAVNSPAQRIAGITKVVTVHFGPWSGNVYQPSGRLAQAKVSVARLEEKPSSPTSSKNNMPNEGVQKKRRRACDGKQRSKIIEGVQYSYGVVMTSVHDGFITLTIKFLHFFVAKSLQSRVLSALQSASSMPSWLF</sequence>
<dbReference type="EMBL" id="VAHF01000010">
    <property type="protein sequence ID" value="TXG52657.1"/>
    <property type="molecule type" value="Genomic_DNA"/>
</dbReference>
<name>A0A5C7H6T5_9ROSI</name>
<dbReference type="Proteomes" id="UP000323000">
    <property type="component" value="Chromosome 10"/>
</dbReference>
<dbReference type="CDD" id="cd00303">
    <property type="entry name" value="retropepsin_like"/>
    <property type="match status" value="1"/>
</dbReference>
<evidence type="ECO:0000313" key="2">
    <source>
        <dbReference type="EMBL" id="TXG52657.1"/>
    </source>
</evidence>
<dbReference type="OrthoDB" id="1939491at2759"/>